<accession>T1BT67</accession>
<comment type="caution">
    <text evidence="2">The sequence shown here is derived from an EMBL/GenBank/DDBJ whole genome shotgun (WGS) entry which is preliminary data.</text>
</comment>
<feature type="transmembrane region" description="Helical" evidence="1">
    <location>
        <begin position="82"/>
        <end position="103"/>
    </location>
</feature>
<evidence type="ECO:0000313" key="2">
    <source>
        <dbReference type="EMBL" id="EQD57155.1"/>
    </source>
</evidence>
<protein>
    <submittedName>
        <fullName evidence="2">Uncharacterized protein</fullName>
    </submittedName>
</protein>
<evidence type="ECO:0000256" key="1">
    <source>
        <dbReference type="SAM" id="Phobius"/>
    </source>
</evidence>
<reference evidence="2" key="1">
    <citation type="submission" date="2013-08" db="EMBL/GenBank/DDBJ databases">
        <authorList>
            <person name="Mendez C."/>
            <person name="Richter M."/>
            <person name="Ferrer M."/>
            <person name="Sanchez J."/>
        </authorList>
    </citation>
    <scope>NUCLEOTIDE SEQUENCE</scope>
</reference>
<sequence length="126" mass="13461">AVTIPAAFLNAMALLFALLSIGIAPHVITSAFVESSSNLFGMITGIPGNIGVTDGSLVALIGTLFKTSFATSSAITIMTRFATLWFGVLLGGVTLLYSFRYWTENKIFKKRGKTAKHGGTKTRKRT</sequence>
<proteinExistence type="predicted"/>
<organism evidence="2">
    <name type="scientific">mine drainage metagenome</name>
    <dbReference type="NCBI Taxonomy" id="410659"/>
    <lineage>
        <taxon>unclassified sequences</taxon>
        <taxon>metagenomes</taxon>
        <taxon>ecological metagenomes</taxon>
    </lineage>
</organism>
<feature type="non-terminal residue" evidence="2">
    <location>
        <position position="1"/>
    </location>
</feature>
<feature type="transmembrane region" description="Helical" evidence="1">
    <location>
        <begin position="39"/>
        <end position="62"/>
    </location>
</feature>
<keyword evidence="1" id="KW-0472">Membrane</keyword>
<name>T1BT67_9ZZZZ</name>
<keyword evidence="1" id="KW-1133">Transmembrane helix</keyword>
<reference evidence="2" key="2">
    <citation type="journal article" date="2014" name="ISME J.">
        <title>Microbial stratification in low pH oxic and suboxic macroscopic growths along an acid mine drainage.</title>
        <authorList>
            <person name="Mendez-Garcia C."/>
            <person name="Mesa V."/>
            <person name="Sprenger R.R."/>
            <person name="Richter M."/>
            <person name="Diez M.S."/>
            <person name="Solano J."/>
            <person name="Bargiela R."/>
            <person name="Golyshina O.V."/>
            <person name="Manteca A."/>
            <person name="Ramos J.L."/>
            <person name="Gallego J.R."/>
            <person name="Llorente I."/>
            <person name="Martins Dos Santos V.A."/>
            <person name="Jensen O.N."/>
            <person name="Pelaez A.I."/>
            <person name="Sanchez J."/>
            <person name="Ferrer M."/>
        </authorList>
    </citation>
    <scope>NUCLEOTIDE SEQUENCE</scope>
</reference>
<feature type="transmembrane region" description="Helical" evidence="1">
    <location>
        <begin position="6"/>
        <end position="27"/>
    </location>
</feature>
<keyword evidence="1" id="KW-0812">Transmembrane</keyword>
<dbReference type="EMBL" id="AUZZ01003372">
    <property type="protein sequence ID" value="EQD57155.1"/>
    <property type="molecule type" value="Genomic_DNA"/>
</dbReference>
<dbReference type="AlphaFoldDB" id="T1BT67"/>
<gene>
    <name evidence="2" type="ORF">B2A_04941</name>
</gene>